<sequence length="316" mass="32245">MHSLETYSLAVIALGAIAFGIFLLIKGGDWTIDNAVTIAERSGLSKLFIAATIVAFGTSAPELFTSINANISGFPGISVGNVLGSNIANIFMVVAISAIVAPIVFSKTEVRVDTLVMLGATAAIIPPTMTGLLPRWGGLLMVAAIVAYVAYQYRASKLDVEEVEGSDADGARAMSMLILGIATLVIGSEILVQGAVAGGAAIGVPEAVIGMTVVAIGTSLPELTACVAAARKGQSDMIVGGIIGSNIFNILSVMAISAAAKPLLIDPRFAAYDLPVVVGVTAVFAVFLLLVGRIGRLAGGLMIAAYAAFIFAQFGL</sequence>
<feature type="transmembrane region" description="Helical" evidence="5">
    <location>
        <begin position="135"/>
        <end position="153"/>
    </location>
</feature>
<evidence type="ECO:0000256" key="5">
    <source>
        <dbReference type="SAM" id="Phobius"/>
    </source>
</evidence>
<feature type="transmembrane region" description="Helical" evidence="5">
    <location>
        <begin position="87"/>
        <end position="105"/>
    </location>
</feature>
<feature type="transmembrane region" description="Helical" evidence="5">
    <location>
        <begin position="237"/>
        <end position="257"/>
    </location>
</feature>
<dbReference type="RefSeq" id="WP_089852325.1">
    <property type="nucleotide sequence ID" value="NZ_FNEJ01000043.1"/>
</dbReference>
<reference evidence="7 8" key="1">
    <citation type="submission" date="2016-10" db="EMBL/GenBank/DDBJ databases">
        <authorList>
            <person name="de Groot N.N."/>
        </authorList>
    </citation>
    <scope>NUCLEOTIDE SEQUENCE [LARGE SCALE GENOMIC DNA]</scope>
    <source>
        <strain evidence="7 8">DSM 26424</strain>
    </source>
</reference>
<dbReference type="OrthoDB" id="9794225at2"/>
<accession>A0A1G8UJI8</accession>
<feature type="transmembrane region" description="Helical" evidence="5">
    <location>
        <begin position="297"/>
        <end position="315"/>
    </location>
</feature>
<proteinExistence type="predicted"/>
<dbReference type="PANTHER" id="PTHR10846:SF8">
    <property type="entry name" value="INNER MEMBRANE PROTEIN YRBG"/>
    <property type="match status" value="1"/>
</dbReference>
<dbReference type="InterPro" id="IPR004837">
    <property type="entry name" value="NaCa_Exmemb"/>
</dbReference>
<dbReference type="GO" id="GO:0005262">
    <property type="term" value="F:calcium channel activity"/>
    <property type="evidence" value="ECO:0007669"/>
    <property type="project" value="TreeGrafter"/>
</dbReference>
<feature type="transmembrane region" description="Helical" evidence="5">
    <location>
        <begin position="6"/>
        <end position="25"/>
    </location>
</feature>
<feature type="transmembrane region" description="Helical" evidence="5">
    <location>
        <begin position="269"/>
        <end position="290"/>
    </location>
</feature>
<keyword evidence="8" id="KW-1185">Reference proteome</keyword>
<evidence type="ECO:0000259" key="6">
    <source>
        <dbReference type="Pfam" id="PF01699"/>
    </source>
</evidence>
<dbReference type="Pfam" id="PF01699">
    <property type="entry name" value="Na_Ca_ex"/>
    <property type="match status" value="2"/>
</dbReference>
<name>A0A1G8UJI8_9RHOB</name>
<dbReference type="STRING" id="555512.SAMN04487993_104310"/>
<organism evidence="7 8">
    <name type="scientific">Salipiger marinus</name>
    <dbReference type="NCBI Taxonomy" id="555512"/>
    <lineage>
        <taxon>Bacteria</taxon>
        <taxon>Pseudomonadati</taxon>
        <taxon>Pseudomonadota</taxon>
        <taxon>Alphaproteobacteria</taxon>
        <taxon>Rhodobacterales</taxon>
        <taxon>Roseobacteraceae</taxon>
        <taxon>Salipiger</taxon>
    </lineage>
</organism>
<feature type="transmembrane region" description="Helical" evidence="5">
    <location>
        <begin position="208"/>
        <end position="230"/>
    </location>
</feature>
<feature type="transmembrane region" description="Helical" evidence="5">
    <location>
        <begin position="46"/>
        <end position="67"/>
    </location>
</feature>
<dbReference type="GO" id="GO:0006874">
    <property type="term" value="P:intracellular calcium ion homeostasis"/>
    <property type="evidence" value="ECO:0007669"/>
    <property type="project" value="TreeGrafter"/>
</dbReference>
<dbReference type="EMBL" id="FNEJ01000043">
    <property type="protein sequence ID" value="SDJ54002.1"/>
    <property type="molecule type" value="Genomic_DNA"/>
</dbReference>
<comment type="subcellular location">
    <subcellularLocation>
        <location evidence="1">Membrane</location>
        <topology evidence="1">Multi-pass membrane protein</topology>
    </subcellularLocation>
</comment>
<evidence type="ECO:0000256" key="2">
    <source>
        <dbReference type="ARBA" id="ARBA00022692"/>
    </source>
</evidence>
<dbReference type="AlphaFoldDB" id="A0A1G8UJI8"/>
<keyword evidence="3 5" id="KW-1133">Transmembrane helix</keyword>
<protein>
    <submittedName>
        <fullName evidence="7">Cation:H+ antiporter</fullName>
    </submittedName>
</protein>
<dbReference type="Proteomes" id="UP000199093">
    <property type="component" value="Unassembled WGS sequence"/>
</dbReference>
<dbReference type="GO" id="GO:0005886">
    <property type="term" value="C:plasma membrane"/>
    <property type="evidence" value="ECO:0007669"/>
    <property type="project" value="TreeGrafter"/>
</dbReference>
<dbReference type="InterPro" id="IPR044880">
    <property type="entry name" value="NCX_ion-bd_dom_sf"/>
</dbReference>
<keyword evidence="2 5" id="KW-0812">Transmembrane</keyword>
<dbReference type="NCBIfam" id="TIGR00367">
    <property type="entry name" value="calcium/sodium antiporter"/>
    <property type="match status" value="1"/>
</dbReference>
<dbReference type="InterPro" id="IPR004481">
    <property type="entry name" value="K/Na/Ca-exchanger"/>
</dbReference>
<dbReference type="GO" id="GO:0008273">
    <property type="term" value="F:calcium, potassium:sodium antiporter activity"/>
    <property type="evidence" value="ECO:0007669"/>
    <property type="project" value="TreeGrafter"/>
</dbReference>
<keyword evidence="4 5" id="KW-0472">Membrane</keyword>
<feature type="domain" description="Sodium/calcium exchanger membrane region" evidence="6">
    <location>
        <begin position="175"/>
        <end position="314"/>
    </location>
</feature>
<evidence type="ECO:0000256" key="3">
    <source>
        <dbReference type="ARBA" id="ARBA00022989"/>
    </source>
</evidence>
<evidence type="ECO:0000313" key="7">
    <source>
        <dbReference type="EMBL" id="SDJ54002.1"/>
    </source>
</evidence>
<evidence type="ECO:0000256" key="4">
    <source>
        <dbReference type="ARBA" id="ARBA00023136"/>
    </source>
</evidence>
<gene>
    <name evidence="7" type="ORF">SAMN04487993_104310</name>
</gene>
<feature type="domain" description="Sodium/calcium exchanger membrane region" evidence="6">
    <location>
        <begin position="13"/>
        <end position="153"/>
    </location>
</feature>
<dbReference type="PANTHER" id="PTHR10846">
    <property type="entry name" value="SODIUM/POTASSIUM/CALCIUM EXCHANGER"/>
    <property type="match status" value="1"/>
</dbReference>
<feature type="transmembrane region" description="Helical" evidence="5">
    <location>
        <begin position="174"/>
        <end position="202"/>
    </location>
</feature>
<evidence type="ECO:0000256" key="1">
    <source>
        <dbReference type="ARBA" id="ARBA00004141"/>
    </source>
</evidence>
<evidence type="ECO:0000313" key="8">
    <source>
        <dbReference type="Proteomes" id="UP000199093"/>
    </source>
</evidence>
<dbReference type="Gene3D" id="1.20.1420.30">
    <property type="entry name" value="NCX, central ion-binding region"/>
    <property type="match status" value="1"/>
</dbReference>